<dbReference type="Gene3D" id="2.60.40.10">
    <property type="entry name" value="Immunoglobulins"/>
    <property type="match status" value="2"/>
</dbReference>
<evidence type="ECO:0000256" key="1">
    <source>
        <dbReference type="ARBA" id="ARBA00023157"/>
    </source>
</evidence>
<evidence type="ECO:0000313" key="5">
    <source>
        <dbReference type="Proteomes" id="UP000001646"/>
    </source>
</evidence>
<keyword evidence="1" id="KW-1015">Disulfide bond</keyword>
<dbReference type="SMART" id="SM00406">
    <property type="entry name" value="IGv"/>
    <property type="match status" value="1"/>
</dbReference>
<dbReference type="PROSITE" id="PS50835">
    <property type="entry name" value="IG_LIKE"/>
    <property type="match status" value="2"/>
</dbReference>
<feature type="chain" id="PRO_5032305616" description="Ig-like domain-containing protein" evidence="2">
    <location>
        <begin position="26"/>
        <end position="241"/>
    </location>
</feature>
<dbReference type="CDD" id="cd07699">
    <property type="entry name" value="IgC1_L"/>
    <property type="match status" value="1"/>
</dbReference>
<dbReference type="InParanoid" id="A0A803SQM3"/>
<dbReference type="FunFam" id="2.60.40.10:FF:000283">
    <property type="entry name" value="Immunoglobulin kappa constant"/>
    <property type="match status" value="1"/>
</dbReference>
<dbReference type="SUPFAM" id="SSF48726">
    <property type="entry name" value="Immunoglobulin"/>
    <property type="match status" value="2"/>
</dbReference>
<dbReference type="Proteomes" id="UP000001646">
    <property type="component" value="Chromosome 6"/>
</dbReference>
<dbReference type="PROSITE" id="PS00290">
    <property type="entry name" value="IG_MHC"/>
    <property type="match status" value="1"/>
</dbReference>
<dbReference type="GeneID" id="100551879"/>
<dbReference type="InterPro" id="IPR003006">
    <property type="entry name" value="Ig/MHC_CS"/>
</dbReference>
<dbReference type="GO" id="GO:0019814">
    <property type="term" value="C:immunoglobulin complex"/>
    <property type="evidence" value="ECO:0000318"/>
    <property type="project" value="GO_Central"/>
</dbReference>
<reference evidence="4" key="3">
    <citation type="submission" date="2025-09" db="UniProtKB">
        <authorList>
            <consortium name="Ensembl"/>
        </authorList>
    </citation>
    <scope>IDENTIFICATION</scope>
</reference>
<dbReference type="SMART" id="SM00407">
    <property type="entry name" value="IGc1"/>
    <property type="match status" value="1"/>
</dbReference>
<dbReference type="InterPro" id="IPR003597">
    <property type="entry name" value="Ig_C1-set"/>
</dbReference>
<dbReference type="FunFam" id="2.60.40.10:FF:002557">
    <property type="entry name" value="Uncharacterized protein"/>
    <property type="match status" value="1"/>
</dbReference>
<dbReference type="InterPro" id="IPR013783">
    <property type="entry name" value="Ig-like_fold"/>
</dbReference>
<evidence type="ECO:0000259" key="3">
    <source>
        <dbReference type="PROSITE" id="PS50835"/>
    </source>
</evidence>
<dbReference type="Ensembl" id="ENSACAT00000058358.1">
    <property type="protein sequence ID" value="ENSACAP00000025263.1"/>
    <property type="gene ID" value="ENSACAG00000002353.4"/>
</dbReference>
<feature type="domain" description="Ig-like" evidence="3">
    <location>
        <begin position="139"/>
        <end position="231"/>
    </location>
</feature>
<dbReference type="InterPro" id="IPR050150">
    <property type="entry name" value="IgV_Light_Chain"/>
</dbReference>
<dbReference type="KEGG" id="acs:100551879"/>
<reference evidence="4" key="2">
    <citation type="submission" date="2025-08" db="UniProtKB">
        <authorList>
            <consortium name="Ensembl"/>
        </authorList>
    </citation>
    <scope>IDENTIFICATION</scope>
</reference>
<keyword evidence="2" id="KW-0732">Signal</keyword>
<dbReference type="GO" id="GO:0006955">
    <property type="term" value="P:immune response"/>
    <property type="evidence" value="ECO:0000318"/>
    <property type="project" value="GO_Central"/>
</dbReference>
<proteinExistence type="predicted"/>
<dbReference type="InterPro" id="IPR036179">
    <property type="entry name" value="Ig-like_dom_sf"/>
</dbReference>
<dbReference type="AlphaFoldDB" id="A0A803SQM3"/>
<dbReference type="OrthoDB" id="8908372at2759"/>
<gene>
    <name evidence="4" type="primary">LOC100551879</name>
</gene>
<name>A0A803SQM3_ANOCA</name>
<feature type="domain" description="Ig-like" evidence="3">
    <location>
        <begin position="27"/>
        <end position="113"/>
    </location>
</feature>
<evidence type="ECO:0000256" key="2">
    <source>
        <dbReference type="SAM" id="SignalP"/>
    </source>
</evidence>
<dbReference type="InterPro" id="IPR003599">
    <property type="entry name" value="Ig_sub"/>
</dbReference>
<sequence length="241" mass="26435">MKIIITMLQIYLVWLTLSLFEKSSGQIVITQTPASLHVNPGDRVTIQCKASSSMSNDMALYQFILGQKPKLLIHDATSRFTGTPDHFSGSYSGTDFTFTISGVRPEDAAEYYCGQGYSTPFTFGAPTKLMVKQRDDAAPSASIFPPSQEQLKTNSATMVCLVTGFYPSDLNVAWKADGKAVTGDVQTSSAASEADKTYKLSSTLTLSRDEYNSHDTYDCEVTHKTLTKPLVKSFRRSECPS</sequence>
<organism evidence="4 5">
    <name type="scientific">Anolis carolinensis</name>
    <name type="common">Green anole</name>
    <name type="synonym">American chameleon</name>
    <dbReference type="NCBI Taxonomy" id="28377"/>
    <lineage>
        <taxon>Eukaryota</taxon>
        <taxon>Metazoa</taxon>
        <taxon>Chordata</taxon>
        <taxon>Craniata</taxon>
        <taxon>Vertebrata</taxon>
        <taxon>Euteleostomi</taxon>
        <taxon>Lepidosauria</taxon>
        <taxon>Squamata</taxon>
        <taxon>Bifurcata</taxon>
        <taxon>Unidentata</taxon>
        <taxon>Episquamata</taxon>
        <taxon>Toxicofera</taxon>
        <taxon>Iguania</taxon>
        <taxon>Dactyloidae</taxon>
        <taxon>Anolis</taxon>
    </lineage>
</organism>
<evidence type="ECO:0000313" key="4">
    <source>
        <dbReference type="Ensembl" id="ENSACAP00000025263.1"/>
    </source>
</evidence>
<dbReference type="InterPro" id="IPR013106">
    <property type="entry name" value="Ig_V-set"/>
</dbReference>
<reference evidence="4 5" key="1">
    <citation type="submission" date="2009-12" db="EMBL/GenBank/DDBJ databases">
        <title>The Genome Sequence of Anolis carolinensis (Green Anole Lizard).</title>
        <authorList>
            <consortium name="The Genome Sequencing Platform"/>
            <person name="Di Palma F."/>
            <person name="Alfoldi J."/>
            <person name="Heiman D."/>
            <person name="Young S."/>
            <person name="Grabherr M."/>
            <person name="Johnson J."/>
            <person name="Lander E.S."/>
            <person name="Lindblad-Toh K."/>
        </authorList>
    </citation>
    <scope>NUCLEOTIDE SEQUENCE [LARGE SCALE GENOMIC DNA]</scope>
    <source>
        <strain evidence="4 5">JBL SC #1</strain>
    </source>
</reference>
<protein>
    <recommendedName>
        <fullName evidence="3">Ig-like domain-containing protein</fullName>
    </recommendedName>
</protein>
<dbReference type="GeneTree" id="ENSGT00940000154869"/>
<dbReference type="InterPro" id="IPR007110">
    <property type="entry name" value="Ig-like_dom"/>
</dbReference>
<feature type="signal peptide" evidence="2">
    <location>
        <begin position="1"/>
        <end position="25"/>
    </location>
</feature>
<keyword evidence="5" id="KW-1185">Reference proteome</keyword>
<dbReference type="PANTHER" id="PTHR23267">
    <property type="entry name" value="IMMUNOGLOBULIN LIGHT CHAIN"/>
    <property type="match status" value="1"/>
</dbReference>
<dbReference type="Pfam" id="PF07686">
    <property type="entry name" value="V-set"/>
    <property type="match status" value="1"/>
</dbReference>
<accession>A0A803SQM3</accession>
<dbReference type="Pfam" id="PF07654">
    <property type="entry name" value="C1-set"/>
    <property type="match status" value="1"/>
</dbReference>
<dbReference type="SMART" id="SM00409">
    <property type="entry name" value="IG"/>
    <property type="match status" value="2"/>
</dbReference>
<dbReference type="Bgee" id="ENSACAG00000002353">
    <property type="expression patterns" value="Expressed in lung and 9 other cell types or tissues"/>
</dbReference>